<name>A0A423TNH3_PENVA</name>
<keyword evidence="5" id="KW-1185">Reference proteome</keyword>
<protein>
    <submittedName>
        <fullName evidence="4">Transcription factor ATF-b</fullName>
    </submittedName>
</protein>
<evidence type="ECO:0000259" key="3">
    <source>
        <dbReference type="Pfam" id="PF07716"/>
    </source>
</evidence>
<evidence type="ECO:0000256" key="2">
    <source>
        <dbReference type="SAM" id="MobiDB-lite"/>
    </source>
</evidence>
<feature type="region of interest" description="Disordered" evidence="2">
    <location>
        <begin position="268"/>
        <end position="312"/>
    </location>
</feature>
<evidence type="ECO:0000313" key="4">
    <source>
        <dbReference type="EMBL" id="ROT77977.1"/>
    </source>
</evidence>
<feature type="domain" description="BZIP" evidence="3">
    <location>
        <begin position="321"/>
        <end position="371"/>
    </location>
</feature>
<evidence type="ECO:0000256" key="1">
    <source>
        <dbReference type="SAM" id="Coils"/>
    </source>
</evidence>
<accession>A0A423TNH3</accession>
<dbReference type="InterPro" id="IPR046347">
    <property type="entry name" value="bZIP_sf"/>
</dbReference>
<reference evidence="4 5" key="1">
    <citation type="submission" date="2018-04" db="EMBL/GenBank/DDBJ databases">
        <authorList>
            <person name="Zhang X."/>
            <person name="Yuan J."/>
            <person name="Li F."/>
            <person name="Xiang J."/>
        </authorList>
    </citation>
    <scope>NUCLEOTIDE SEQUENCE [LARGE SCALE GENOMIC DNA]</scope>
    <source>
        <tissue evidence="4">Muscle</tissue>
    </source>
</reference>
<dbReference type="Pfam" id="PF07716">
    <property type="entry name" value="bZIP_2"/>
    <property type="match status" value="1"/>
</dbReference>
<sequence>MDHHFDACPNPSVCPLHGYPSWSSGTFPQEDILMGGRGAAASTADSYGHGAASTRHLPLMDAGAGSAAVSPILRSLLQPGQGSALEGQHETAGRQRGSTAQSQAVTDRRDAVMWGGNMIGEEEMMMGSGHPLSYDYMAEAPGVRRQMSSGHCGYLAGQPVAPQQPITRPEAVRHSGLGTGMGAPGAGDGGPQLPQDLYQMMSSLTTCPDHRSPLLSEAAVANPLFPSEEPDLLDLDSIRRDDLIGAVAPLDLPSSESDEFTYFSDHLLSDLDTPQDPQPPHGPQDQPFEPARAGPSSERGAQAVRPRKRRPRISYESLTVDEKYVHIRDINNEASRTYRRKYRQTVTKLQAEEKDLLEKNRALRVKEKALQDLKKHMQSLEGFVKQKGSSPRNPNK</sequence>
<organism evidence="4 5">
    <name type="scientific">Penaeus vannamei</name>
    <name type="common">Whiteleg shrimp</name>
    <name type="synonym">Litopenaeus vannamei</name>
    <dbReference type="NCBI Taxonomy" id="6689"/>
    <lineage>
        <taxon>Eukaryota</taxon>
        <taxon>Metazoa</taxon>
        <taxon>Ecdysozoa</taxon>
        <taxon>Arthropoda</taxon>
        <taxon>Crustacea</taxon>
        <taxon>Multicrustacea</taxon>
        <taxon>Malacostraca</taxon>
        <taxon>Eumalacostraca</taxon>
        <taxon>Eucarida</taxon>
        <taxon>Decapoda</taxon>
        <taxon>Dendrobranchiata</taxon>
        <taxon>Penaeoidea</taxon>
        <taxon>Penaeidae</taxon>
        <taxon>Penaeus</taxon>
    </lineage>
</organism>
<proteinExistence type="predicted"/>
<dbReference type="InterPro" id="IPR004827">
    <property type="entry name" value="bZIP"/>
</dbReference>
<feature type="region of interest" description="Disordered" evidence="2">
    <location>
        <begin position="81"/>
        <end position="108"/>
    </location>
</feature>
<dbReference type="Gene3D" id="1.20.5.170">
    <property type="match status" value="1"/>
</dbReference>
<dbReference type="GO" id="GO:0003700">
    <property type="term" value="F:DNA-binding transcription factor activity"/>
    <property type="evidence" value="ECO:0007669"/>
    <property type="project" value="InterPro"/>
</dbReference>
<dbReference type="OrthoDB" id="6365950at2759"/>
<comment type="caution">
    <text evidence="4">The sequence shown here is derived from an EMBL/GenBank/DDBJ whole genome shotgun (WGS) entry which is preliminary data.</text>
</comment>
<feature type="coiled-coil region" evidence="1">
    <location>
        <begin position="339"/>
        <end position="366"/>
    </location>
</feature>
<dbReference type="SUPFAM" id="SSF57959">
    <property type="entry name" value="Leucine zipper domain"/>
    <property type="match status" value="1"/>
</dbReference>
<evidence type="ECO:0000313" key="5">
    <source>
        <dbReference type="Proteomes" id="UP000283509"/>
    </source>
</evidence>
<dbReference type="EMBL" id="QCYY01001453">
    <property type="protein sequence ID" value="ROT77977.1"/>
    <property type="molecule type" value="Genomic_DNA"/>
</dbReference>
<reference evidence="4 5" key="2">
    <citation type="submission" date="2019-01" db="EMBL/GenBank/DDBJ databases">
        <title>The decoding of complex shrimp genome reveals the adaptation for benthos swimmer, frequently molting mechanism and breeding impact on genome.</title>
        <authorList>
            <person name="Sun Y."/>
            <person name="Gao Y."/>
            <person name="Yu Y."/>
        </authorList>
    </citation>
    <scope>NUCLEOTIDE SEQUENCE [LARGE SCALE GENOMIC DNA]</scope>
    <source>
        <tissue evidence="4">Muscle</tissue>
    </source>
</reference>
<keyword evidence="1" id="KW-0175">Coiled coil</keyword>
<dbReference type="Proteomes" id="UP000283509">
    <property type="component" value="Unassembled WGS sequence"/>
</dbReference>
<dbReference type="AlphaFoldDB" id="A0A423TNH3"/>
<feature type="compositionally biased region" description="Polar residues" evidence="2">
    <location>
        <begin position="96"/>
        <end position="105"/>
    </location>
</feature>
<gene>
    <name evidence="4" type="ORF">C7M84_003351</name>
</gene>